<evidence type="ECO:0000313" key="2">
    <source>
        <dbReference type="EMBL" id="KAH3812943.1"/>
    </source>
</evidence>
<keyword evidence="3" id="KW-1185">Reference proteome</keyword>
<protein>
    <submittedName>
        <fullName evidence="2">Uncharacterized protein</fullName>
    </submittedName>
</protein>
<proteinExistence type="predicted"/>
<dbReference type="Proteomes" id="UP000828390">
    <property type="component" value="Unassembled WGS sequence"/>
</dbReference>
<name>A0A9D4JL80_DREPO</name>
<sequence length="68" mass="7422">MSLSFARLHAEECRNRPCDGSDSTEQARLSSSAETGRSSALKRGKPATGCDCRSLKRYDILVIGSFIK</sequence>
<feature type="compositionally biased region" description="Polar residues" evidence="1">
    <location>
        <begin position="21"/>
        <end position="38"/>
    </location>
</feature>
<accession>A0A9D4JL80</accession>
<reference evidence="2" key="2">
    <citation type="submission" date="2020-11" db="EMBL/GenBank/DDBJ databases">
        <authorList>
            <person name="McCartney M.A."/>
            <person name="Auch B."/>
            <person name="Kono T."/>
            <person name="Mallez S."/>
            <person name="Becker A."/>
            <person name="Gohl D.M."/>
            <person name="Silverstein K.A.T."/>
            <person name="Koren S."/>
            <person name="Bechman K.B."/>
            <person name="Herman A."/>
            <person name="Abrahante J.E."/>
            <person name="Garbe J."/>
        </authorList>
    </citation>
    <scope>NUCLEOTIDE SEQUENCE</scope>
    <source>
        <strain evidence="2">Duluth1</strain>
        <tissue evidence="2">Whole animal</tissue>
    </source>
</reference>
<evidence type="ECO:0000256" key="1">
    <source>
        <dbReference type="SAM" id="MobiDB-lite"/>
    </source>
</evidence>
<reference evidence="2" key="1">
    <citation type="journal article" date="2019" name="bioRxiv">
        <title>The Genome of the Zebra Mussel, Dreissena polymorpha: A Resource for Invasive Species Research.</title>
        <authorList>
            <person name="McCartney M.A."/>
            <person name="Auch B."/>
            <person name="Kono T."/>
            <person name="Mallez S."/>
            <person name="Zhang Y."/>
            <person name="Obille A."/>
            <person name="Becker A."/>
            <person name="Abrahante J.E."/>
            <person name="Garbe J."/>
            <person name="Badalamenti J.P."/>
            <person name="Herman A."/>
            <person name="Mangelson H."/>
            <person name="Liachko I."/>
            <person name="Sullivan S."/>
            <person name="Sone E.D."/>
            <person name="Koren S."/>
            <person name="Silverstein K.A.T."/>
            <person name="Beckman K.B."/>
            <person name="Gohl D.M."/>
        </authorList>
    </citation>
    <scope>NUCLEOTIDE SEQUENCE</scope>
    <source>
        <strain evidence="2">Duluth1</strain>
        <tissue evidence="2">Whole animal</tissue>
    </source>
</reference>
<comment type="caution">
    <text evidence="2">The sequence shown here is derived from an EMBL/GenBank/DDBJ whole genome shotgun (WGS) entry which is preliminary data.</text>
</comment>
<dbReference type="AlphaFoldDB" id="A0A9D4JL80"/>
<organism evidence="2 3">
    <name type="scientific">Dreissena polymorpha</name>
    <name type="common">Zebra mussel</name>
    <name type="synonym">Mytilus polymorpha</name>
    <dbReference type="NCBI Taxonomy" id="45954"/>
    <lineage>
        <taxon>Eukaryota</taxon>
        <taxon>Metazoa</taxon>
        <taxon>Spiralia</taxon>
        <taxon>Lophotrochozoa</taxon>
        <taxon>Mollusca</taxon>
        <taxon>Bivalvia</taxon>
        <taxon>Autobranchia</taxon>
        <taxon>Heteroconchia</taxon>
        <taxon>Euheterodonta</taxon>
        <taxon>Imparidentia</taxon>
        <taxon>Neoheterodontei</taxon>
        <taxon>Myida</taxon>
        <taxon>Dreissenoidea</taxon>
        <taxon>Dreissenidae</taxon>
        <taxon>Dreissena</taxon>
    </lineage>
</organism>
<evidence type="ECO:0000313" key="3">
    <source>
        <dbReference type="Proteomes" id="UP000828390"/>
    </source>
</evidence>
<gene>
    <name evidence="2" type="ORF">DPMN_141386</name>
</gene>
<feature type="region of interest" description="Disordered" evidence="1">
    <location>
        <begin position="14"/>
        <end position="48"/>
    </location>
</feature>
<dbReference type="EMBL" id="JAIWYP010000006">
    <property type="protein sequence ID" value="KAH3812943.1"/>
    <property type="molecule type" value="Genomic_DNA"/>
</dbReference>